<dbReference type="GO" id="GO:0006740">
    <property type="term" value="P:NADPH regeneration"/>
    <property type="evidence" value="ECO:0007669"/>
    <property type="project" value="TreeGrafter"/>
</dbReference>
<dbReference type="NCBIfam" id="TIGR04380">
    <property type="entry name" value="myo_inos_iolG"/>
    <property type="match status" value="1"/>
</dbReference>
<dbReference type="InterPro" id="IPR030827">
    <property type="entry name" value="Myo_inos_IolG"/>
</dbReference>
<reference evidence="5 6" key="1">
    <citation type="submission" date="2017-09" db="EMBL/GenBank/DDBJ databases">
        <authorList>
            <person name="Ehlers B."/>
            <person name="Leendertz F.H."/>
        </authorList>
    </citation>
    <scope>NUCLEOTIDE SEQUENCE [LARGE SCALE GENOMIC DNA]</scope>
    <source>
        <strain evidence="5 6">DSM 18289</strain>
    </source>
</reference>
<evidence type="ECO:0000256" key="1">
    <source>
        <dbReference type="ARBA" id="ARBA00010928"/>
    </source>
</evidence>
<dbReference type="Gene3D" id="3.40.50.720">
    <property type="entry name" value="NAD(P)-binding Rossmann-like Domain"/>
    <property type="match status" value="1"/>
</dbReference>
<name>A0A285NG44_9HYPH</name>
<protein>
    <submittedName>
        <fullName evidence="5">Myo-inositol 2-dehydrogenase</fullName>
    </submittedName>
</protein>
<dbReference type="InterPro" id="IPR036291">
    <property type="entry name" value="NAD(P)-bd_dom_sf"/>
</dbReference>
<dbReference type="InterPro" id="IPR055170">
    <property type="entry name" value="GFO_IDH_MocA-like_dom"/>
</dbReference>
<proteinExistence type="inferred from homology"/>
<sequence>MIRIGLLGAGRIGQTHARAVAALDNVEITAVFDPVDEAAAFVTALTGARQATVSQIMHDDKIDAVIIATPTDLHADQIEQAAQAGKAIFCEKPVDLSAERVRACLKTADKAGVKLMIGFNRRFDQNFSKVREALDAGKVGNVELVQITSRDPSAPPIDYVKRSGGLFRDMMIHDFDMARFLLGEEVVEVSATGSVLTDPAIGEAGDVDTATATLRTASGKIAVITNSRRASYGYDQRVEVHGSKGMASAENMRPTTVVIANEEGYSQDPLLDFFMERYAEAYKSELQTFCAILAGEERSYPSGIDGLKALELADAAVQSLETGKSVKLS</sequence>
<dbReference type="RefSeq" id="WP_097152799.1">
    <property type="nucleotide sequence ID" value="NZ_OBEL01000001.1"/>
</dbReference>
<dbReference type="PANTHER" id="PTHR42840">
    <property type="entry name" value="NAD(P)-BINDING ROSSMANN-FOLD SUPERFAMILY PROTEIN-RELATED"/>
    <property type="match status" value="1"/>
</dbReference>
<dbReference type="GO" id="GO:0016491">
    <property type="term" value="F:oxidoreductase activity"/>
    <property type="evidence" value="ECO:0007669"/>
    <property type="project" value="UniProtKB-KW"/>
</dbReference>
<feature type="domain" description="Gfo/Idh/MocA-like oxidoreductase N-terminal" evidence="3">
    <location>
        <begin position="2"/>
        <end position="119"/>
    </location>
</feature>
<feature type="domain" description="GFO/IDH/MocA-like oxidoreductase" evidence="4">
    <location>
        <begin position="127"/>
        <end position="247"/>
    </location>
</feature>
<evidence type="ECO:0000313" key="6">
    <source>
        <dbReference type="Proteomes" id="UP000219439"/>
    </source>
</evidence>
<dbReference type="EMBL" id="OBEL01000001">
    <property type="protein sequence ID" value="SNZ08425.1"/>
    <property type="molecule type" value="Genomic_DNA"/>
</dbReference>
<dbReference type="GO" id="GO:0005737">
    <property type="term" value="C:cytoplasm"/>
    <property type="evidence" value="ECO:0007669"/>
    <property type="project" value="TreeGrafter"/>
</dbReference>
<dbReference type="FunFam" id="3.30.360.10:FF:000023">
    <property type="entry name" value="Inositol 2-dehydrogenase"/>
    <property type="match status" value="1"/>
</dbReference>
<evidence type="ECO:0000313" key="5">
    <source>
        <dbReference type="EMBL" id="SNZ08425.1"/>
    </source>
</evidence>
<keyword evidence="2" id="KW-0560">Oxidoreductase</keyword>
<dbReference type="Pfam" id="PF01408">
    <property type="entry name" value="GFO_IDH_MocA"/>
    <property type="match status" value="1"/>
</dbReference>
<dbReference type="SUPFAM" id="SSF51735">
    <property type="entry name" value="NAD(P)-binding Rossmann-fold domains"/>
    <property type="match status" value="1"/>
</dbReference>
<comment type="similarity">
    <text evidence="1">Belongs to the Gfo/Idh/MocA family.</text>
</comment>
<dbReference type="GO" id="GO:0000166">
    <property type="term" value="F:nucleotide binding"/>
    <property type="evidence" value="ECO:0007669"/>
    <property type="project" value="InterPro"/>
</dbReference>
<dbReference type="OrthoDB" id="9792935at2"/>
<dbReference type="AlphaFoldDB" id="A0A285NG44"/>
<dbReference type="Proteomes" id="UP000219439">
    <property type="component" value="Unassembled WGS sequence"/>
</dbReference>
<evidence type="ECO:0000259" key="3">
    <source>
        <dbReference type="Pfam" id="PF01408"/>
    </source>
</evidence>
<evidence type="ECO:0000256" key="2">
    <source>
        <dbReference type="ARBA" id="ARBA00023002"/>
    </source>
</evidence>
<dbReference type="PANTHER" id="PTHR42840:SF3">
    <property type="entry name" value="BINDING ROSSMANN FOLD OXIDOREDUCTASE, PUTATIVE (AFU_ORTHOLOGUE AFUA_2G10240)-RELATED"/>
    <property type="match status" value="1"/>
</dbReference>
<dbReference type="Pfam" id="PF22725">
    <property type="entry name" value="GFO_IDH_MocA_C3"/>
    <property type="match status" value="1"/>
</dbReference>
<dbReference type="InterPro" id="IPR000683">
    <property type="entry name" value="Gfo/Idh/MocA-like_OxRdtase_N"/>
</dbReference>
<keyword evidence="6" id="KW-1185">Reference proteome</keyword>
<accession>A0A285NG44</accession>
<organism evidence="5 6">
    <name type="scientific">Cohaesibacter gelatinilyticus</name>
    <dbReference type="NCBI Taxonomy" id="372072"/>
    <lineage>
        <taxon>Bacteria</taxon>
        <taxon>Pseudomonadati</taxon>
        <taxon>Pseudomonadota</taxon>
        <taxon>Alphaproteobacteria</taxon>
        <taxon>Hyphomicrobiales</taxon>
        <taxon>Cohaesibacteraceae</taxon>
    </lineage>
</organism>
<dbReference type="SUPFAM" id="SSF55347">
    <property type="entry name" value="Glyceraldehyde-3-phosphate dehydrogenase-like, C-terminal domain"/>
    <property type="match status" value="1"/>
</dbReference>
<dbReference type="Gene3D" id="3.30.360.10">
    <property type="entry name" value="Dihydrodipicolinate Reductase, domain 2"/>
    <property type="match status" value="1"/>
</dbReference>
<gene>
    <name evidence="5" type="ORF">SAMN06265368_1668</name>
</gene>
<evidence type="ECO:0000259" key="4">
    <source>
        <dbReference type="Pfam" id="PF22725"/>
    </source>
</evidence>